<reference evidence="1" key="2">
    <citation type="journal article" date="2024" name="Plant">
        <title>Genomic evolution and insights into agronomic trait innovations of Sesamum species.</title>
        <authorList>
            <person name="Miao H."/>
            <person name="Wang L."/>
            <person name="Qu L."/>
            <person name="Liu H."/>
            <person name="Sun Y."/>
            <person name="Le M."/>
            <person name="Wang Q."/>
            <person name="Wei S."/>
            <person name="Zheng Y."/>
            <person name="Lin W."/>
            <person name="Duan Y."/>
            <person name="Cao H."/>
            <person name="Xiong S."/>
            <person name="Wang X."/>
            <person name="Wei L."/>
            <person name="Li C."/>
            <person name="Ma Q."/>
            <person name="Ju M."/>
            <person name="Zhao R."/>
            <person name="Li G."/>
            <person name="Mu C."/>
            <person name="Tian Q."/>
            <person name="Mei H."/>
            <person name="Zhang T."/>
            <person name="Gao T."/>
            <person name="Zhang H."/>
        </authorList>
    </citation>
    <scope>NUCLEOTIDE SEQUENCE</scope>
    <source>
        <strain evidence="1">KEN1</strain>
    </source>
</reference>
<reference evidence="1" key="1">
    <citation type="submission" date="2020-06" db="EMBL/GenBank/DDBJ databases">
        <authorList>
            <person name="Li T."/>
            <person name="Hu X."/>
            <person name="Zhang T."/>
            <person name="Song X."/>
            <person name="Zhang H."/>
            <person name="Dai N."/>
            <person name="Sheng W."/>
            <person name="Hou X."/>
            <person name="Wei L."/>
        </authorList>
    </citation>
    <scope>NUCLEOTIDE SEQUENCE</scope>
    <source>
        <strain evidence="1">KEN1</strain>
        <tissue evidence="1">Leaf</tissue>
    </source>
</reference>
<dbReference type="EMBL" id="JACGWN010000256">
    <property type="protein sequence ID" value="KAL0381914.1"/>
    <property type="molecule type" value="Genomic_DNA"/>
</dbReference>
<gene>
    <name evidence="1" type="ORF">Slati_4563000</name>
</gene>
<sequence length="55" mass="5740">MGAALEALSIYGPSGEGLGSSYGPLLPAMCCAAPAKRMKEARRAYGELYAYSQPL</sequence>
<organism evidence="1">
    <name type="scientific">Sesamum latifolium</name>
    <dbReference type="NCBI Taxonomy" id="2727402"/>
    <lineage>
        <taxon>Eukaryota</taxon>
        <taxon>Viridiplantae</taxon>
        <taxon>Streptophyta</taxon>
        <taxon>Embryophyta</taxon>
        <taxon>Tracheophyta</taxon>
        <taxon>Spermatophyta</taxon>
        <taxon>Magnoliopsida</taxon>
        <taxon>eudicotyledons</taxon>
        <taxon>Gunneridae</taxon>
        <taxon>Pentapetalae</taxon>
        <taxon>asterids</taxon>
        <taxon>lamiids</taxon>
        <taxon>Lamiales</taxon>
        <taxon>Pedaliaceae</taxon>
        <taxon>Sesamum</taxon>
    </lineage>
</organism>
<accession>A0AAW2RPC9</accession>
<proteinExistence type="predicted"/>
<evidence type="ECO:0000313" key="1">
    <source>
        <dbReference type="EMBL" id="KAL0381914.1"/>
    </source>
</evidence>
<protein>
    <submittedName>
        <fullName evidence="1">Uncharacterized protein</fullName>
    </submittedName>
</protein>
<name>A0AAW2RPC9_9LAMI</name>
<comment type="caution">
    <text evidence="1">The sequence shown here is derived from an EMBL/GenBank/DDBJ whole genome shotgun (WGS) entry which is preliminary data.</text>
</comment>
<dbReference type="AlphaFoldDB" id="A0AAW2RPC9"/>